<evidence type="ECO:0000313" key="2">
    <source>
        <dbReference type="Proteomes" id="UP000077242"/>
    </source>
</evidence>
<sequence length="82" mass="9311">MKFPETRTDRRSPVLWTCRLVPRISGDKDLLLRPQLVKLLRRGRELVAQGALQAALAQVRGTFEMTALANYHFLKASPLYGC</sequence>
<comment type="caution">
    <text evidence="1">The sequence shown here is derived from an EMBL/GenBank/DDBJ whole genome shotgun (WGS) entry which is preliminary data.</text>
</comment>
<reference evidence="2" key="1">
    <citation type="submission" date="2016-02" db="EMBL/GenBank/DDBJ databases">
        <title>Dietzia cinnamea strain CD11_5 genome sequencing and assembly.</title>
        <authorList>
            <person name="Kaur G."/>
            <person name="Nair G.R."/>
            <person name="Mayilraj S."/>
        </authorList>
    </citation>
    <scope>NUCLEOTIDE SEQUENCE [LARGE SCALE GENOMIC DNA]</scope>
    <source>
        <strain evidence="2">CD10_2</strain>
    </source>
</reference>
<proteinExistence type="predicted"/>
<evidence type="ECO:0000313" key="1">
    <source>
        <dbReference type="EMBL" id="OAH45581.1"/>
    </source>
</evidence>
<gene>
    <name evidence="1" type="ORF">AYJ70_21390</name>
</gene>
<dbReference type="EMBL" id="LSTU01000060">
    <property type="protein sequence ID" value="OAH45581.1"/>
    <property type="molecule type" value="Genomic_DNA"/>
</dbReference>
<dbReference type="AlphaFoldDB" id="A0AAP7FJC4"/>
<protein>
    <submittedName>
        <fullName evidence="1">Uncharacterized protein</fullName>
    </submittedName>
</protein>
<accession>A0AAP7FJC4</accession>
<name>A0AAP7FJC4_9PSED</name>
<organism evidence="1 2">
    <name type="scientific">Pseudomonas monteilii</name>
    <dbReference type="NCBI Taxonomy" id="76759"/>
    <lineage>
        <taxon>Bacteria</taxon>
        <taxon>Pseudomonadati</taxon>
        <taxon>Pseudomonadota</taxon>
        <taxon>Gammaproteobacteria</taxon>
        <taxon>Pseudomonadales</taxon>
        <taxon>Pseudomonadaceae</taxon>
        <taxon>Pseudomonas</taxon>
    </lineage>
</organism>
<dbReference type="Proteomes" id="UP000077242">
    <property type="component" value="Unassembled WGS sequence"/>
</dbReference>